<accession>A0ABD3UAL4</accession>
<protein>
    <submittedName>
        <fullName evidence="1">Uncharacterized protein</fullName>
    </submittedName>
</protein>
<dbReference type="EMBL" id="JBJQND010000016">
    <property type="protein sequence ID" value="KAL3846410.1"/>
    <property type="molecule type" value="Genomic_DNA"/>
</dbReference>
<organism evidence="1 2">
    <name type="scientific">Sinanodonta woodiana</name>
    <name type="common">Chinese pond mussel</name>
    <name type="synonym">Anodonta woodiana</name>
    <dbReference type="NCBI Taxonomy" id="1069815"/>
    <lineage>
        <taxon>Eukaryota</taxon>
        <taxon>Metazoa</taxon>
        <taxon>Spiralia</taxon>
        <taxon>Lophotrochozoa</taxon>
        <taxon>Mollusca</taxon>
        <taxon>Bivalvia</taxon>
        <taxon>Autobranchia</taxon>
        <taxon>Heteroconchia</taxon>
        <taxon>Palaeoheterodonta</taxon>
        <taxon>Unionida</taxon>
        <taxon>Unionoidea</taxon>
        <taxon>Unionidae</taxon>
        <taxon>Unioninae</taxon>
        <taxon>Sinanodonta</taxon>
    </lineage>
</organism>
<dbReference type="Proteomes" id="UP001634394">
    <property type="component" value="Unassembled WGS sequence"/>
</dbReference>
<reference evidence="1 2" key="1">
    <citation type="submission" date="2024-11" db="EMBL/GenBank/DDBJ databases">
        <title>Chromosome-level genome assembly of the freshwater bivalve Anodonta woodiana.</title>
        <authorList>
            <person name="Chen X."/>
        </authorList>
    </citation>
    <scope>NUCLEOTIDE SEQUENCE [LARGE SCALE GENOMIC DNA]</scope>
    <source>
        <strain evidence="1">MN2024</strain>
        <tissue evidence="1">Gills</tissue>
    </source>
</reference>
<proteinExistence type="predicted"/>
<sequence length="107" mass="12038">MAFIQVCRARLGESREEHLDPNCGYVRSGVWIINGSNINVCPLIRRCVCGKETDQSQWLQQAGPIAPPFGDGVELHLLSNNDNNQMCDYSVQQNPRGVYVHQKVCFC</sequence>
<dbReference type="AlphaFoldDB" id="A0ABD3UAL4"/>
<comment type="caution">
    <text evidence="1">The sequence shown here is derived from an EMBL/GenBank/DDBJ whole genome shotgun (WGS) entry which is preliminary data.</text>
</comment>
<name>A0ABD3UAL4_SINWO</name>
<evidence type="ECO:0000313" key="1">
    <source>
        <dbReference type="EMBL" id="KAL3846410.1"/>
    </source>
</evidence>
<gene>
    <name evidence="1" type="ORF">ACJMK2_017406</name>
</gene>
<evidence type="ECO:0000313" key="2">
    <source>
        <dbReference type="Proteomes" id="UP001634394"/>
    </source>
</evidence>
<keyword evidence="2" id="KW-1185">Reference proteome</keyword>